<organism evidence="1 2">
    <name type="scientific">Enterococcus phage vB_EfaM_A2</name>
    <dbReference type="NCBI Taxonomy" id="2767513"/>
    <lineage>
        <taxon>Viruses</taxon>
        <taxon>Duplodnaviria</taxon>
        <taxon>Heunggongvirae</taxon>
        <taxon>Uroviricota</taxon>
        <taxon>Caudoviricetes</taxon>
        <taxon>Herelleviridae</taxon>
        <taxon>Brockvirinae</taxon>
        <taxon>Schiekvirus</taxon>
        <taxon>Schiekvirus A2</taxon>
    </lineage>
</organism>
<accession>A0A7G9A3A5</accession>
<name>A0A7G9A3A5_9CAUD</name>
<reference evidence="1 2" key="1">
    <citation type="submission" date="2020-08" db="EMBL/GenBank/DDBJ databases">
        <title>Characterizing phage-host interactions in a simplified human intestinal 1 barrier model.</title>
        <authorList>
            <person name="Buttimer C.T.H."/>
            <person name="Nunez-Sanchez M.A."/>
            <person name="Colom J."/>
            <person name="Walsh L."/>
            <person name="Bolocan A."/>
            <person name="Pang R."/>
            <person name="Gahan C."/>
            <person name="Hill C."/>
        </authorList>
    </citation>
    <scope>NUCLEOTIDE SEQUENCE [LARGE SCALE GENOMIC DNA]</scope>
</reference>
<dbReference type="EMBL" id="MT856905">
    <property type="protein sequence ID" value="QNL31094.1"/>
    <property type="molecule type" value="Genomic_DNA"/>
</dbReference>
<evidence type="ECO:0000313" key="1">
    <source>
        <dbReference type="EMBL" id="QNL31094.1"/>
    </source>
</evidence>
<protein>
    <submittedName>
        <fullName evidence="1">Uncharacterized protein</fullName>
    </submittedName>
</protein>
<dbReference type="Proteomes" id="UP000516197">
    <property type="component" value="Segment"/>
</dbReference>
<proteinExistence type="predicted"/>
<sequence length="110" mass="12836">MGIGDKTMKELPMTIKYTITISGFSKVFKGTQSITWEWADYYEGDTFKKFKEELLIRLGETLYSSITRKEHLDARKKIRKAKSINEIGEVLNSSGWSFDFEQSLPAWYSY</sequence>
<gene>
    <name evidence="1" type="ORF">A2_26</name>
</gene>
<keyword evidence="2" id="KW-1185">Reference proteome</keyword>
<evidence type="ECO:0000313" key="2">
    <source>
        <dbReference type="Proteomes" id="UP000516197"/>
    </source>
</evidence>